<proteinExistence type="predicted"/>
<sequence>MLDRSVHKPSVAGTVGWAGSTFGPLTKTRIGEHEFEALMRTMDNLPSASPTTPLLHHKDCFTDKVSFCVDQVSFNISS</sequence>
<evidence type="ECO:0000256" key="1">
    <source>
        <dbReference type="SAM" id="MobiDB-lite"/>
    </source>
</evidence>
<feature type="region of interest" description="Disordered" evidence="1">
    <location>
        <begin position="1"/>
        <end position="24"/>
    </location>
</feature>
<dbReference type="RefSeq" id="XP_010778731.1">
    <property type="nucleotide sequence ID" value="XM_010780429.1"/>
</dbReference>
<evidence type="ECO:0000313" key="3">
    <source>
        <dbReference type="RefSeq" id="XP_010778731.1"/>
    </source>
</evidence>
<protein>
    <submittedName>
        <fullName evidence="3">Beta-adducin-like</fullName>
    </submittedName>
</protein>
<evidence type="ECO:0000313" key="2">
    <source>
        <dbReference type="Proteomes" id="UP000504611"/>
    </source>
</evidence>
<dbReference type="Proteomes" id="UP000504611">
    <property type="component" value="Unplaced"/>
</dbReference>
<dbReference type="AlphaFoldDB" id="A0A6I9NW36"/>
<keyword evidence="2" id="KW-1185">Reference proteome</keyword>
<reference evidence="3" key="1">
    <citation type="submission" date="2025-08" db="UniProtKB">
        <authorList>
            <consortium name="RefSeq"/>
        </authorList>
    </citation>
    <scope>IDENTIFICATION</scope>
    <source>
        <tissue evidence="3">Muscle</tissue>
    </source>
</reference>
<dbReference type="GeneID" id="104953479"/>
<organism evidence="2 3">
    <name type="scientific">Notothenia coriiceps</name>
    <name type="common">black rockcod</name>
    <dbReference type="NCBI Taxonomy" id="8208"/>
    <lineage>
        <taxon>Eukaryota</taxon>
        <taxon>Metazoa</taxon>
        <taxon>Chordata</taxon>
        <taxon>Craniata</taxon>
        <taxon>Vertebrata</taxon>
        <taxon>Euteleostomi</taxon>
        <taxon>Actinopterygii</taxon>
        <taxon>Neopterygii</taxon>
        <taxon>Teleostei</taxon>
        <taxon>Neoteleostei</taxon>
        <taxon>Acanthomorphata</taxon>
        <taxon>Eupercaria</taxon>
        <taxon>Perciformes</taxon>
        <taxon>Notothenioidei</taxon>
        <taxon>Nototheniidae</taxon>
        <taxon>Notothenia</taxon>
    </lineage>
</organism>
<gene>
    <name evidence="3" type="primary">LOC104953479</name>
</gene>
<dbReference type="KEGG" id="ncc:104953479"/>
<dbReference type="OrthoDB" id="3238794at2759"/>
<name>A0A6I9NW36_9TELE</name>
<accession>A0A6I9NW36</accession>